<evidence type="ECO:0000256" key="7">
    <source>
        <dbReference type="RuleBase" id="RU004466"/>
    </source>
</evidence>
<dbReference type="FunFam" id="1.10.600.10:FF:000001">
    <property type="entry name" value="Geranylgeranyl diphosphate synthase"/>
    <property type="match status" value="1"/>
</dbReference>
<dbReference type="CDD" id="cd00685">
    <property type="entry name" value="Trans_IPPS_HT"/>
    <property type="match status" value="1"/>
</dbReference>
<dbReference type="SFLD" id="SFLDG01017">
    <property type="entry name" value="Polyprenyl_Transferase_Like"/>
    <property type="match status" value="1"/>
</dbReference>
<evidence type="ECO:0000256" key="1">
    <source>
        <dbReference type="ARBA" id="ARBA00001946"/>
    </source>
</evidence>
<evidence type="ECO:0000313" key="8">
    <source>
        <dbReference type="EMBL" id="TQD43485.1"/>
    </source>
</evidence>
<dbReference type="GO" id="GO:0016114">
    <property type="term" value="P:terpenoid biosynthetic process"/>
    <property type="evidence" value="ECO:0007669"/>
    <property type="project" value="UniProtKB-ARBA"/>
</dbReference>
<dbReference type="InterPro" id="IPR000092">
    <property type="entry name" value="Polyprenyl_synt"/>
</dbReference>
<dbReference type="SFLD" id="SFLDS00005">
    <property type="entry name" value="Isoprenoid_Synthase_Type_I"/>
    <property type="match status" value="1"/>
</dbReference>
<comment type="caution">
    <text evidence="8">The sequence shown here is derived from an EMBL/GenBank/DDBJ whole genome shotgun (WGS) entry which is preliminary data.</text>
</comment>
<dbReference type="GO" id="GO:0004659">
    <property type="term" value="F:prenyltransferase activity"/>
    <property type="evidence" value="ECO:0007669"/>
    <property type="project" value="InterPro"/>
</dbReference>
<dbReference type="OrthoDB" id="9805316at2"/>
<keyword evidence="5" id="KW-0460">Magnesium</keyword>
<accession>A0A508A8X9</accession>
<keyword evidence="3 7" id="KW-0808">Transferase</keyword>
<keyword evidence="9" id="KW-1185">Reference proteome</keyword>
<dbReference type="AlphaFoldDB" id="A0A508A8X9"/>
<evidence type="ECO:0000256" key="5">
    <source>
        <dbReference type="ARBA" id="ARBA00022842"/>
    </source>
</evidence>
<dbReference type="SUPFAM" id="SSF48576">
    <property type="entry name" value="Terpenoid synthases"/>
    <property type="match status" value="1"/>
</dbReference>
<organism evidence="8 9">
    <name type="scientific">Marilutibacter aestuarii</name>
    <dbReference type="NCBI Taxonomy" id="1706195"/>
    <lineage>
        <taxon>Bacteria</taxon>
        <taxon>Pseudomonadati</taxon>
        <taxon>Pseudomonadota</taxon>
        <taxon>Gammaproteobacteria</taxon>
        <taxon>Lysobacterales</taxon>
        <taxon>Lysobacteraceae</taxon>
        <taxon>Marilutibacter</taxon>
    </lineage>
</organism>
<dbReference type="NCBIfam" id="NF045485">
    <property type="entry name" value="FPPsyn"/>
    <property type="match status" value="1"/>
</dbReference>
<comment type="similarity">
    <text evidence="2 7">Belongs to the FPP/GGPP synthase family.</text>
</comment>
<evidence type="ECO:0000256" key="4">
    <source>
        <dbReference type="ARBA" id="ARBA00022723"/>
    </source>
</evidence>
<dbReference type="EMBL" id="VICE01000096">
    <property type="protein sequence ID" value="TQD43485.1"/>
    <property type="molecule type" value="Genomic_DNA"/>
</dbReference>
<dbReference type="RefSeq" id="WP_141518715.1">
    <property type="nucleotide sequence ID" value="NZ_VICE01000096.1"/>
</dbReference>
<keyword evidence="4" id="KW-0479">Metal-binding</keyword>
<evidence type="ECO:0000313" key="9">
    <source>
        <dbReference type="Proteomes" id="UP000318212"/>
    </source>
</evidence>
<dbReference type="PROSITE" id="PS00444">
    <property type="entry name" value="POLYPRENYL_SYNTHASE_2"/>
    <property type="match status" value="1"/>
</dbReference>
<dbReference type="InterPro" id="IPR033749">
    <property type="entry name" value="Polyprenyl_synt_CS"/>
</dbReference>
<evidence type="ECO:0000256" key="6">
    <source>
        <dbReference type="ARBA" id="ARBA00023229"/>
    </source>
</evidence>
<protein>
    <submittedName>
        <fullName evidence="8">Geranyl transferase</fullName>
    </submittedName>
</protein>
<dbReference type="InterPro" id="IPR008949">
    <property type="entry name" value="Isoprenoid_synthase_dom_sf"/>
</dbReference>
<reference evidence="8 9" key="1">
    <citation type="submission" date="2019-06" db="EMBL/GenBank/DDBJ databases">
        <title>Lysobacter alkalisoli sp. nov. isolated from saline soil.</title>
        <authorList>
            <person name="Sun J.-Q."/>
            <person name="Xu L."/>
        </authorList>
    </citation>
    <scope>NUCLEOTIDE SEQUENCE [LARGE SCALE GENOMIC DNA]</scope>
    <source>
        <strain evidence="8 9">JCM 31130</strain>
    </source>
</reference>
<dbReference type="PANTHER" id="PTHR43281">
    <property type="entry name" value="FARNESYL DIPHOSPHATE SYNTHASE"/>
    <property type="match status" value="1"/>
</dbReference>
<evidence type="ECO:0000256" key="2">
    <source>
        <dbReference type="ARBA" id="ARBA00006706"/>
    </source>
</evidence>
<gene>
    <name evidence="8" type="ORF">FKV25_10285</name>
</gene>
<dbReference type="PROSITE" id="PS00723">
    <property type="entry name" value="POLYPRENYL_SYNTHASE_1"/>
    <property type="match status" value="1"/>
</dbReference>
<dbReference type="InterPro" id="IPR053378">
    <property type="entry name" value="Prenyl_diphosphate_synthase"/>
</dbReference>
<evidence type="ECO:0000256" key="3">
    <source>
        <dbReference type="ARBA" id="ARBA00022679"/>
    </source>
</evidence>
<dbReference type="GO" id="GO:0008654">
    <property type="term" value="P:phospholipid biosynthetic process"/>
    <property type="evidence" value="ECO:0007669"/>
    <property type="project" value="UniProtKB-ARBA"/>
</dbReference>
<name>A0A508A8X9_9GAMM</name>
<keyword evidence="6" id="KW-0414">Isoprene biosynthesis</keyword>
<dbReference type="Proteomes" id="UP000318212">
    <property type="component" value="Unassembled WGS sequence"/>
</dbReference>
<sequence length="293" mass="30535">MPDPDFSGLRARIDSALGRALPDPDASPHRLHAAMRHAVLQGGKRMRPLLVYASGRLFGAGLDALDDAALAVELIHAYSLVHDDLPCMDDDALRRGQPTVHVAFDEATAVLAGDALQTLAFERLAQAPLDAETRVDLVAQLASASGAAGMCGGQALDLDATGKGGAISFDALKRLHALKTGALIRTAVRMGATCGGAGTDQRVPLDRFADALGLAFQVRDDILDIESDSATLGKTAGKDQAQAKATFPALIGMVASRCLLSDLAAMMDEALAEFGDDAAPLAALGRMAIERDR</sequence>
<proteinExistence type="inferred from homology"/>
<comment type="cofactor">
    <cofactor evidence="1">
        <name>Mg(2+)</name>
        <dbReference type="ChEBI" id="CHEBI:18420"/>
    </cofactor>
</comment>
<dbReference type="Gene3D" id="1.10.600.10">
    <property type="entry name" value="Farnesyl Diphosphate Synthase"/>
    <property type="match status" value="1"/>
</dbReference>
<dbReference type="GO" id="GO:0046872">
    <property type="term" value="F:metal ion binding"/>
    <property type="evidence" value="ECO:0007669"/>
    <property type="project" value="UniProtKB-KW"/>
</dbReference>
<dbReference type="Pfam" id="PF00348">
    <property type="entry name" value="polyprenyl_synt"/>
    <property type="match status" value="1"/>
</dbReference>
<dbReference type="PANTHER" id="PTHR43281:SF1">
    <property type="entry name" value="FARNESYL DIPHOSPHATE SYNTHASE"/>
    <property type="match status" value="1"/>
</dbReference>
<dbReference type="GO" id="GO:0005737">
    <property type="term" value="C:cytoplasm"/>
    <property type="evidence" value="ECO:0007669"/>
    <property type="project" value="UniProtKB-ARBA"/>
</dbReference>